<sequence length="97" mass="11561">MAKEYKILTLLPFILINNSKPPYYLPKIKEGQMLFITNSKFAIGSNGEIDFLLLKNYLYIKLKLELFRGDRRTVGSLYIRTYRKFETDSRYPYHITI</sequence>
<comment type="caution">
    <text evidence="1">The sequence shown here is derived from an EMBL/GenBank/DDBJ whole genome shotgun (WGS) entry which is preliminary data.</text>
</comment>
<dbReference type="OrthoDB" id="2364940at2759"/>
<dbReference type="EMBL" id="BLAL01000006">
    <property type="protein sequence ID" value="GES73432.1"/>
    <property type="molecule type" value="Genomic_DNA"/>
</dbReference>
<protein>
    <submittedName>
        <fullName evidence="1">Uncharacterized protein</fullName>
    </submittedName>
</protein>
<dbReference type="AlphaFoldDB" id="A0A8H3QC22"/>
<dbReference type="Proteomes" id="UP000615446">
    <property type="component" value="Unassembled WGS sequence"/>
</dbReference>
<evidence type="ECO:0000313" key="1">
    <source>
        <dbReference type="EMBL" id="GES73432.1"/>
    </source>
</evidence>
<evidence type="ECO:0000313" key="2">
    <source>
        <dbReference type="Proteomes" id="UP000615446"/>
    </source>
</evidence>
<gene>
    <name evidence="1" type="ORF">RCL2_000096700</name>
</gene>
<accession>A0A8H3QC22</accession>
<proteinExistence type="predicted"/>
<organism evidence="1 2">
    <name type="scientific">Rhizophagus clarus</name>
    <dbReference type="NCBI Taxonomy" id="94130"/>
    <lineage>
        <taxon>Eukaryota</taxon>
        <taxon>Fungi</taxon>
        <taxon>Fungi incertae sedis</taxon>
        <taxon>Mucoromycota</taxon>
        <taxon>Glomeromycotina</taxon>
        <taxon>Glomeromycetes</taxon>
        <taxon>Glomerales</taxon>
        <taxon>Glomeraceae</taxon>
        <taxon>Rhizophagus</taxon>
    </lineage>
</organism>
<reference evidence="1" key="1">
    <citation type="submission" date="2019-10" db="EMBL/GenBank/DDBJ databases">
        <title>Conservation and host-specific expression of non-tandemly repeated heterogenous ribosome RNA gene in arbuscular mycorrhizal fungi.</title>
        <authorList>
            <person name="Maeda T."/>
            <person name="Kobayashi Y."/>
            <person name="Nakagawa T."/>
            <person name="Ezawa T."/>
            <person name="Yamaguchi K."/>
            <person name="Bino T."/>
            <person name="Nishimoto Y."/>
            <person name="Shigenobu S."/>
            <person name="Kawaguchi M."/>
        </authorList>
    </citation>
    <scope>NUCLEOTIDE SEQUENCE</scope>
    <source>
        <strain evidence="1">HR1</strain>
    </source>
</reference>
<name>A0A8H3QC22_9GLOM</name>